<evidence type="ECO:0000313" key="10">
    <source>
        <dbReference type="Proteomes" id="UP000634647"/>
    </source>
</evidence>
<gene>
    <name evidence="7" type="ORF">GCM10008024_32000</name>
    <name evidence="8" type="ORF">SAMN05444006_12036</name>
</gene>
<name>A0AAN4UUK6_9RHOB</name>
<dbReference type="SUPFAM" id="SSF51735">
    <property type="entry name" value="NAD(P)-binding Rossmann-fold domains"/>
    <property type="match status" value="2"/>
</dbReference>
<dbReference type="SUPFAM" id="SSF55347">
    <property type="entry name" value="Glyceraldehyde-3-phosphate dehydrogenase-like, C-terminal domain"/>
    <property type="match status" value="1"/>
</dbReference>
<dbReference type="Pfam" id="PF08240">
    <property type="entry name" value="ADH_N"/>
    <property type="match status" value="1"/>
</dbReference>
<dbReference type="InterPro" id="IPR013154">
    <property type="entry name" value="ADH-like_N"/>
</dbReference>
<organism evidence="7 10">
    <name type="scientific">Allgaiera indica</name>
    <dbReference type="NCBI Taxonomy" id="765699"/>
    <lineage>
        <taxon>Bacteria</taxon>
        <taxon>Pseudomonadati</taxon>
        <taxon>Pseudomonadota</taxon>
        <taxon>Alphaproteobacteria</taxon>
        <taxon>Rhodobacterales</taxon>
        <taxon>Paracoccaceae</taxon>
        <taxon>Allgaiera</taxon>
    </lineage>
</organism>
<dbReference type="InterPro" id="IPR020843">
    <property type="entry name" value="ER"/>
</dbReference>
<dbReference type="GO" id="GO:0000166">
    <property type="term" value="F:nucleotide binding"/>
    <property type="evidence" value="ECO:0007669"/>
    <property type="project" value="InterPro"/>
</dbReference>
<evidence type="ECO:0000256" key="5">
    <source>
        <dbReference type="ARBA" id="ARBA00023002"/>
    </source>
</evidence>
<dbReference type="InterPro" id="IPR011032">
    <property type="entry name" value="GroES-like_sf"/>
</dbReference>
<dbReference type="SMART" id="SM00829">
    <property type="entry name" value="PKS_ER"/>
    <property type="match status" value="1"/>
</dbReference>
<dbReference type="Gene3D" id="3.40.50.720">
    <property type="entry name" value="NAD(P)-binding Rossmann-like Domain"/>
    <property type="match status" value="2"/>
</dbReference>
<comment type="similarity">
    <text evidence="2">Belongs to the zinc-containing alcohol dehydrogenase family.</text>
</comment>
<proteinExistence type="inferred from homology"/>
<evidence type="ECO:0000256" key="4">
    <source>
        <dbReference type="ARBA" id="ARBA00022833"/>
    </source>
</evidence>
<dbReference type="Gene3D" id="3.90.180.10">
    <property type="entry name" value="Medium-chain alcohol dehydrogenases, catalytic domain"/>
    <property type="match status" value="1"/>
</dbReference>
<dbReference type="Gene3D" id="3.30.360.10">
    <property type="entry name" value="Dihydrodipicolinate Reductase, domain 2"/>
    <property type="match status" value="1"/>
</dbReference>
<dbReference type="Pfam" id="PF22725">
    <property type="entry name" value="GFO_IDH_MocA_C3"/>
    <property type="match status" value="1"/>
</dbReference>
<keyword evidence="9" id="KW-1185">Reference proteome</keyword>
<dbReference type="PANTHER" id="PTHR43350">
    <property type="entry name" value="NAD-DEPENDENT ALCOHOL DEHYDROGENASE"/>
    <property type="match status" value="1"/>
</dbReference>
<evidence type="ECO:0000256" key="1">
    <source>
        <dbReference type="ARBA" id="ARBA00001947"/>
    </source>
</evidence>
<dbReference type="PANTHER" id="PTHR43350:SF19">
    <property type="entry name" value="D-GULOSIDE 3-DEHYDROGENASE"/>
    <property type="match status" value="1"/>
</dbReference>
<comment type="caution">
    <text evidence="7">The sequence shown here is derived from an EMBL/GenBank/DDBJ whole genome shotgun (WGS) entry which is preliminary data.</text>
</comment>
<dbReference type="CDD" id="cd08255">
    <property type="entry name" value="2-desacetyl-2-hydroxyethyl_bacteriochlorophyllide_like"/>
    <property type="match status" value="1"/>
</dbReference>
<dbReference type="EMBL" id="FNOB01000020">
    <property type="protein sequence ID" value="SDX57247.1"/>
    <property type="molecule type" value="Genomic_DNA"/>
</dbReference>
<sequence length="707" mass="76605">MKQLLIKSGSVFLKEVPAPTVAPRNVLVRLTRSCVSVGTEMAGIKMSGLPLYRRALKQPHHMKKALQMMKDQGAMRVYKQIKGKLDAGMPIGYSATGEIVAVGEDVEGFRIGDRVACAGAGIANHAELVDVPVNLCTPVPEALDYDAAATVTLGAIAMQGVRRTQPTLGENVVVIGLGILGQITAQLLQTSGCRVIGTDIDPARIATALENGMHDGVNPADGDVVDRITKLTDGYGADAVVITAASASDAIVSQAFQACRRKARVVLVGDVGLNLQRSDIYAKELDFLVSTSYGPGRYDSSYEEEGQDYPIAYVRWTENRNMQEYLRLLAERKISLANMLDPPFDIDRAEEAYSQLQGDGKKPLLVLLSYPETERVASPSLNLSTRAKKSGAIGVAVVGAGGFAQAMHLPNMQKMEAFDLRMVINRTGLSARSVAERFGATDAGTDFEAALSNDAVDLVMIATRHNLHAEMVLQALEAGKHVFVEKPLALTREELARIEAFYRDRSAAPLLMTGFNRRFSPAMSEAKARLAGRTSPLICTYRMNAGFVPGDHWVHGAEGGGRNIGEGCHIYDLFTFLTGARPEAVSAFSMVPESRHWHRNDNFSATIRYQDGSVCNLIYTAMGSKEHPKEQAEIFCDGMVMALNDYKSLTISGGKGGWSSKIIEKGQFEELQALASALRDGGDWPIPLQEQKDTTEVSFAVEDLIAE</sequence>
<dbReference type="Proteomes" id="UP000634647">
    <property type="component" value="Unassembled WGS sequence"/>
</dbReference>
<reference evidence="7" key="1">
    <citation type="journal article" date="2014" name="Int. J. Syst. Evol. Microbiol.">
        <title>Complete genome sequence of Corynebacterium casei LMG S-19264T (=DSM 44701T), isolated from a smear-ripened cheese.</title>
        <authorList>
            <consortium name="US DOE Joint Genome Institute (JGI-PGF)"/>
            <person name="Walter F."/>
            <person name="Albersmeier A."/>
            <person name="Kalinowski J."/>
            <person name="Ruckert C."/>
        </authorList>
    </citation>
    <scope>NUCLEOTIDE SEQUENCE</scope>
    <source>
        <strain evidence="7">CGMCC 1.10859</strain>
    </source>
</reference>
<dbReference type="Pfam" id="PF00107">
    <property type="entry name" value="ADH_zinc_N"/>
    <property type="match status" value="1"/>
</dbReference>
<dbReference type="GO" id="GO:0046872">
    <property type="term" value="F:metal ion binding"/>
    <property type="evidence" value="ECO:0007669"/>
    <property type="project" value="UniProtKB-KW"/>
</dbReference>
<dbReference type="InterPro" id="IPR055170">
    <property type="entry name" value="GFO_IDH_MocA-like_dom"/>
</dbReference>
<keyword evidence="3" id="KW-0479">Metal-binding</keyword>
<keyword evidence="5" id="KW-0560">Oxidoreductase</keyword>
<evidence type="ECO:0000313" key="8">
    <source>
        <dbReference type="EMBL" id="SDX57247.1"/>
    </source>
</evidence>
<dbReference type="InterPro" id="IPR036291">
    <property type="entry name" value="NAD(P)-bd_dom_sf"/>
</dbReference>
<keyword evidence="4" id="KW-0862">Zinc</keyword>
<dbReference type="EMBL" id="BNAB01000017">
    <property type="protein sequence ID" value="GHE04524.1"/>
    <property type="molecule type" value="Genomic_DNA"/>
</dbReference>
<evidence type="ECO:0000313" key="7">
    <source>
        <dbReference type="EMBL" id="GHE04524.1"/>
    </source>
</evidence>
<evidence type="ECO:0000259" key="6">
    <source>
        <dbReference type="SMART" id="SM00829"/>
    </source>
</evidence>
<reference evidence="8 9" key="2">
    <citation type="submission" date="2016-10" db="EMBL/GenBank/DDBJ databases">
        <authorList>
            <person name="Varghese N."/>
            <person name="Submissions S."/>
        </authorList>
    </citation>
    <scope>NUCLEOTIDE SEQUENCE [LARGE SCALE GENOMIC DNA]</scope>
    <source>
        <strain evidence="8 9">DSM 24802</strain>
    </source>
</reference>
<evidence type="ECO:0000256" key="3">
    <source>
        <dbReference type="ARBA" id="ARBA00022723"/>
    </source>
</evidence>
<reference evidence="7" key="3">
    <citation type="submission" date="2023-06" db="EMBL/GenBank/DDBJ databases">
        <authorList>
            <person name="Sun Q."/>
            <person name="Zhou Y."/>
        </authorList>
    </citation>
    <scope>NUCLEOTIDE SEQUENCE</scope>
    <source>
        <strain evidence="7">CGMCC 1.10859</strain>
    </source>
</reference>
<dbReference type="InterPro" id="IPR013149">
    <property type="entry name" value="ADH-like_C"/>
</dbReference>
<dbReference type="Proteomes" id="UP000199541">
    <property type="component" value="Unassembled WGS sequence"/>
</dbReference>
<evidence type="ECO:0000256" key="2">
    <source>
        <dbReference type="ARBA" id="ARBA00008072"/>
    </source>
</evidence>
<dbReference type="Pfam" id="PF01408">
    <property type="entry name" value="GFO_IDH_MocA"/>
    <property type="match status" value="1"/>
</dbReference>
<feature type="domain" description="Enoyl reductase (ER)" evidence="6">
    <location>
        <begin position="54"/>
        <end position="367"/>
    </location>
</feature>
<dbReference type="SUPFAM" id="SSF50129">
    <property type="entry name" value="GroES-like"/>
    <property type="match status" value="1"/>
</dbReference>
<dbReference type="AlphaFoldDB" id="A0AAN4UUK6"/>
<evidence type="ECO:0000313" key="9">
    <source>
        <dbReference type="Proteomes" id="UP000199541"/>
    </source>
</evidence>
<protein>
    <submittedName>
        <fullName evidence="7">Oxidoreductase</fullName>
    </submittedName>
    <submittedName>
        <fullName evidence="8">Predicted dehydrogenase</fullName>
    </submittedName>
</protein>
<accession>A0AAN4UUK6</accession>
<comment type="cofactor">
    <cofactor evidence="1">
        <name>Zn(2+)</name>
        <dbReference type="ChEBI" id="CHEBI:29105"/>
    </cofactor>
</comment>
<dbReference type="RefSeq" id="WP_035838618.1">
    <property type="nucleotide sequence ID" value="NZ_BNAB01000017.1"/>
</dbReference>
<dbReference type="InterPro" id="IPR000683">
    <property type="entry name" value="Gfo/Idh/MocA-like_OxRdtase_N"/>
</dbReference>
<dbReference type="GO" id="GO:0016491">
    <property type="term" value="F:oxidoreductase activity"/>
    <property type="evidence" value="ECO:0007669"/>
    <property type="project" value="UniProtKB-KW"/>
</dbReference>